<evidence type="ECO:0000313" key="1">
    <source>
        <dbReference type="EMBL" id="ANE51297.1"/>
    </source>
</evidence>
<dbReference type="AlphaFoldDB" id="A0A172TX36"/>
<proteinExistence type="predicted"/>
<protein>
    <submittedName>
        <fullName evidence="1">Uncharacterized protein</fullName>
    </submittedName>
</protein>
<evidence type="ECO:0000313" key="2">
    <source>
        <dbReference type="Proteomes" id="UP000077177"/>
    </source>
</evidence>
<dbReference type="RefSeq" id="WP_066405171.1">
    <property type="nucleotide sequence ID" value="NZ_CP011390.1"/>
</dbReference>
<gene>
    <name evidence="1" type="ORF">SY85_13030</name>
</gene>
<keyword evidence="2" id="KW-1185">Reference proteome</keyword>
<sequence>MNIELLLEENKTNGLLANGNWKHTDYYELDSGSNYFGCVNLICLSKQVTTNEADALLYLFQRIHSGTVTKDNNPISANELRHWLIGAGYIGSTEGVNAGARGSSQGVKLTLQTAANKVQDIIEAQLESKELRVFKNGQEITPLSPFNVQQVIAVTAFKDTEDDYLYFIETDTDWIYLNAGTGA</sequence>
<organism evidence="1 2">
    <name type="scientific">Flavisolibacter tropicus</name>
    <dbReference type="NCBI Taxonomy" id="1492898"/>
    <lineage>
        <taxon>Bacteria</taxon>
        <taxon>Pseudomonadati</taxon>
        <taxon>Bacteroidota</taxon>
        <taxon>Chitinophagia</taxon>
        <taxon>Chitinophagales</taxon>
        <taxon>Chitinophagaceae</taxon>
        <taxon>Flavisolibacter</taxon>
    </lineage>
</organism>
<reference evidence="2" key="1">
    <citation type="submission" date="2015-01" db="EMBL/GenBank/DDBJ databases">
        <title>Flavisolibacter sp./LCS9/ whole genome sequencing.</title>
        <authorList>
            <person name="Kim M.K."/>
            <person name="Srinivasan S."/>
            <person name="Lee J.-J."/>
        </authorList>
    </citation>
    <scope>NUCLEOTIDE SEQUENCE [LARGE SCALE GENOMIC DNA]</scope>
    <source>
        <strain evidence="2">LCS9</strain>
    </source>
</reference>
<reference evidence="1 2" key="2">
    <citation type="journal article" date="2016" name="Int. J. Syst. Evol. Microbiol.">
        <title>Flavisolibacter tropicus sp. nov., isolated from tropical soil.</title>
        <authorList>
            <person name="Lee J.J."/>
            <person name="Kang M.S."/>
            <person name="Kim G.S."/>
            <person name="Lee C.S."/>
            <person name="Lim S."/>
            <person name="Lee J."/>
            <person name="Roh S.H."/>
            <person name="Kang H."/>
            <person name="Ha J.M."/>
            <person name="Bae S."/>
            <person name="Jung H.Y."/>
            <person name="Kim M.K."/>
        </authorList>
    </citation>
    <scope>NUCLEOTIDE SEQUENCE [LARGE SCALE GENOMIC DNA]</scope>
    <source>
        <strain evidence="1 2">LCS9</strain>
    </source>
</reference>
<dbReference type="KEGG" id="fla:SY85_13030"/>
<name>A0A172TX36_9BACT</name>
<dbReference type="Proteomes" id="UP000077177">
    <property type="component" value="Chromosome"/>
</dbReference>
<accession>A0A172TX36</accession>
<dbReference type="EMBL" id="CP011390">
    <property type="protein sequence ID" value="ANE51297.1"/>
    <property type="molecule type" value="Genomic_DNA"/>
</dbReference>